<keyword evidence="2" id="KW-1185">Reference proteome</keyword>
<dbReference type="EMBL" id="CAJNNV010032352">
    <property type="protein sequence ID" value="CAE8639722.1"/>
    <property type="molecule type" value="Genomic_DNA"/>
</dbReference>
<protein>
    <submittedName>
        <fullName evidence="1">Uncharacterized protein</fullName>
    </submittedName>
</protein>
<evidence type="ECO:0000313" key="2">
    <source>
        <dbReference type="Proteomes" id="UP000654075"/>
    </source>
</evidence>
<sequence length="395" mass="44599">MAREVELTTLQPAILKVLGEEAERVLDEFYKAQLLKHQSERKHLEQSNQFRPGPSAKWNRQELYLDPASLSLARSASRQHLLRHPEWLLQGAQKLCAEELRDIAALQHFAWVDLEDLSLAPEERRSEDVFVGASGNVCEQLLLDATRAALWVDEEEFDFSKELRELRAGLQFGPEEDRRRQSEFCDRVVAAVESSLGEDPPAILTRVVSTAMSQSGLANVERACDRPQVAVSGGDQDLRYRMQRLAPDGPWDIELFVRKVGFDHCIICRPPAQSIGRKHHVDDNEDLVPVPCSPSSCITKSCRLRYRLVGPSREVQVDTLSLNREHRLLDRNGRPLLGFEPPRSGSILVMPRLLRMLGISAAHMCGRCLGGCAGICAGVRQRLRRPQVHCNRLEQ</sequence>
<gene>
    <name evidence="1" type="ORF">PGLA1383_LOCUS54735</name>
</gene>
<dbReference type="OrthoDB" id="448768at2759"/>
<reference evidence="1" key="1">
    <citation type="submission" date="2021-02" db="EMBL/GenBank/DDBJ databases">
        <authorList>
            <person name="Dougan E. K."/>
            <person name="Rhodes N."/>
            <person name="Thang M."/>
            <person name="Chan C."/>
        </authorList>
    </citation>
    <scope>NUCLEOTIDE SEQUENCE</scope>
</reference>
<proteinExistence type="predicted"/>
<evidence type="ECO:0000313" key="1">
    <source>
        <dbReference type="EMBL" id="CAE8639722.1"/>
    </source>
</evidence>
<accession>A0A813HQD7</accession>
<dbReference type="AlphaFoldDB" id="A0A813HQD7"/>
<name>A0A813HQD7_POLGL</name>
<comment type="caution">
    <text evidence="1">The sequence shown here is derived from an EMBL/GenBank/DDBJ whole genome shotgun (WGS) entry which is preliminary data.</text>
</comment>
<dbReference type="Proteomes" id="UP000654075">
    <property type="component" value="Unassembled WGS sequence"/>
</dbReference>
<organism evidence="1 2">
    <name type="scientific">Polarella glacialis</name>
    <name type="common">Dinoflagellate</name>
    <dbReference type="NCBI Taxonomy" id="89957"/>
    <lineage>
        <taxon>Eukaryota</taxon>
        <taxon>Sar</taxon>
        <taxon>Alveolata</taxon>
        <taxon>Dinophyceae</taxon>
        <taxon>Suessiales</taxon>
        <taxon>Suessiaceae</taxon>
        <taxon>Polarella</taxon>
    </lineage>
</organism>